<evidence type="ECO:0000313" key="1">
    <source>
        <dbReference type="EMBL" id="MBX55164.1"/>
    </source>
</evidence>
<reference evidence="1" key="1">
    <citation type="submission" date="2018-02" db="EMBL/GenBank/DDBJ databases">
        <title>Rhizophora mucronata_Transcriptome.</title>
        <authorList>
            <person name="Meera S.P."/>
            <person name="Sreeshan A."/>
            <person name="Augustine A."/>
        </authorList>
    </citation>
    <scope>NUCLEOTIDE SEQUENCE</scope>
    <source>
        <tissue evidence="1">Leaf</tissue>
    </source>
</reference>
<name>A0A2P2PK88_RHIMU</name>
<dbReference type="AlphaFoldDB" id="A0A2P2PK88"/>
<dbReference type="EMBL" id="GGEC01074680">
    <property type="protein sequence ID" value="MBX55164.1"/>
    <property type="molecule type" value="Transcribed_RNA"/>
</dbReference>
<organism evidence="1">
    <name type="scientific">Rhizophora mucronata</name>
    <name type="common">Asiatic mangrove</name>
    <dbReference type="NCBI Taxonomy" id="61149"/>
    <lineage>
        <taxon>Eukaryota</taxon>
        <taxon>Viridiplantae</taxon>
        <taxon>Streptophyta</taxon>
        <taxon>Embryophyta</taxon>
        <taxon>Tracheophyta</taxon>
        <taxon>Spermatophyta</taxon>
        <taxon>Magnoliopsida</taxon>
        <taxon>eudicotyledons</taxon>
        <taxon>Gunneridae</taxon>
        <taxon>Pentapetalae</taxon>
        <taxon>rosids</taxon>
        <taxon>fabids</taxon>
        <taxon>Malpighiales</taxon>
        <taxon>Rhizophoraceae</taxon>
        <taxon>Rhizophora</taxon>
    </lineage>
</organism>
<accession>A0A2P2PK88</accession>
<proteinExistence type="predicted"/>
<protein>
    <submittedName>
        <fullName evidence="1">Uncharacterized protein</fullName>
    </submittedName>
</protein>
<sequence length="31" mass="3386">MWKLITTKVPSCSPAPRLLMAMVGCLLLQLA</sequence>